<dbReference type="STRING" id="1051891.A0A0C3KTX9"/>
<gene>
    <name evidence="9" type="ORF">M407DRAFT_244242</name>
</gene>
<reference evidence="10" key="2">
    <citation type="submission" date="2015-01" db="EMBL/GenBank/DDBJ databases">
        <title>Evolutionary Origins and Diversification of the Mycorrhizal Mutualists.</title>
        <authorList>
            <consortium name="DOE Joint Genome Institute"/>
            <consortium name="Mycorrhizal Genomics Consortium"/>
            <person name="Kohler A."/>
            <person name="Kuo A."/>
            <person name="Nagy L.G."/>
            <person name="Floudas D."/>
            <person name="Copeland A."/>
            <person name="Barry K.W."/>
            <person name="Cichocki N."/>
            <person name="Veneault-Fourrey C."/>
            <person name="LaButti K."/>
            <person name="Lindquist E.A."/>
            <person name="Lipzen A."/>
            <person name="Lundell T."/>
            <person name="Morin E."/>
            <person name="Murat C."/>
            <person name="Riley R."/>
            <person name="Ohm R."/>
            <person name="Sun H."/>
            <person name="Tunlid A."/>
            <person name="Henrissat B."/>
            <person name="Grigoriev I.V."/>
            <person name="Hibbett D.S."/>
            <person name="Martin F."/>
        </authorList>
    </citation>
    <scope>NUCLEOTIDE SEQUENCE [LARGE SCALE GENOMIC DNA]</scope>
    <source>
        <strain evidence="10">MUT 4182</strain>
    </source>
</reference>
<dbReference type="OrthoDB" id="526653at2759"/>
<dbReference type="PANTHER" id="PTHR13381">
    <property type="entry name" value="RNA POLYMERASE II HOLOENZYME COMPONENT SRB7"/>
    <property type="match status" value="1"/>
</dbReference>
<keyword evidence="10" id="KW-1185">Reference proteome</keyword>
<dbReference type="HOGENOM" id="CLU_094271_2_0_1"/>
<keyword evidence="5 8" id="KW-0010">Activator</keyword>
<dbReference type="SUPFAM" id="SSF140718">
    <property type="entry name" value="Mediator hinge subcomplex-like"/>
    <property type="match status" value="1"/>
</dbReference>
<dbReference type="EMBL" id="KN823051">
    <property type="protein sequence ID" value="KIO24928.1"/>
    <property type="molecule type" value="Genomic_DNA"/>
</dbReference>
<dbReference type="PANTHER" id="PTHR13381:SF0">
    <property type="entry name" value="MEDIATOR OF RNA POLYMERASE II TRANSCRIPTION SUBUNIT 21"/>
    <property type="match status" value="1"/>
</dbReference>
<evidence type="ECO:0000256" key="8">
    <source>
        <dbReference type="RuleBase" id="RU366036"/>
    </source>
</evidence>
<name>A0A0C3KTX9_9AGAM</name>
<accession>A0A0C3KTX9</accession>
<dbReference type="Proteomes" id="UP000054248">
    <property type="component" value="Unassembled WGS sequence"/>
</dbReference>
<dbReference type="GO" id="GO:0003712">
    <property type="term" value="F:transcription coregulator activity"/>
    <property type="evidence" value="ECO:0007669"/>
    <property type="project" value="TreeGrafter"/>
</dbReference>
<dbReference type="Gene3D" id="6.10.280.10">
    <property type="entry name" value="Mediator complex, subunit Med21"/>
    <property type="match status" value="1"/>
</dbReference>
<dbReference type="Pfam" id="PF11221">
    <property type="entry name" value="Med21"/>
    <property type="match status" value="1"/>
</dbReference>
<comment type="subunit">
    <text evidence="8">Component of the Mediator complex.</text>
</comment>
<dbReference type="AlphaFoldDB" id="A0A0C3KTX9"/>
<keyword evidence="6 8" id="KW-0804">Transcription</keyword>
<sequence>MLDSELSSDMDRVTQLQDALEQLFLIMRNSLLYLSEKTPLNQVSSKVPLWKSRKDKADSPETFIENQKELVRDLVAKAKQIEVLIDALPPPDLSEDQNERLVKIDSEMRIANEEYRQSLERAKTLHKEVSETLRFLLISGQNNTS</sequence>
<evidence type="ECO:0000256" key="1">
    <source>
        <dbReference type="ARBA" id="ARBA00004123"/>
    </source>
</evidence>
<evidence type="ECO:0000256" key="3">
    <source>
        <dbReference type="ARBA" id="ARBA00019691"/>
    </source>
</evidence>
<keyword evidence="4 8" id="KW-0805">Transcription regulation</keyword>
<reference evidence="9 10" key="1">
    <citation type="submission" date="2014-04" db="EMBL/GenBank/DDBJ databases">
        <authorList>
            <consortium name="DOE Joint Genome Institute"/>
            <person name="Kuo A."/>
            <person name="Girlanda M."/>
            <person name="Perotto S."/>
            <person name="Kohler A."/>
            <person name="Nagy L.G."/>
            <person name="Floudas D."/>
            <person name="Copeland A."/>
            <person name="Barry K.W."/>
            <person name="Cichocki N."/>
            <person name="Veneault-Fourrey C."/>
            <person name="LaButti K."/>
            <person name="Lindquist E.A."/>
            <person name="Lipzen A."/>
            <person name="Lundell T."/>
            <person name="Morin E."/>
            <person name="Murat C."/>
            <person name="Sun H."/>
            <person name="Tunlid A."/>
            <person name="Henrissat B."/>
            <person name="Grigoriev I.V."/>
            <person name="Hibbett D.S."/>
            <person name="Martin F."/>
            <person name="Nordberg H.P."/>
            <person name="Cantor M.N."/>
            <person name="Hua S.X."/>
        </authorList>
    </citation>
    <scope>NUCLEOTIDE SEQUENCE [LARGE SCALE GENOMIC DNA]</scope>
    <source>
        <strain evidence="9 10">MUT 4182</strain>
    </source>
</reference>
<comment type="similarity">
    <text evidence="2 8">Belongs to the Mediator complex subunit 21 family.</text>
</comment>
<proteinExistence type="inferred from homology"/>
<dbReference type="GO" id="GO:0016592">
    <property type="term" value="C:mediator complex"/>
    <property type="evidence" value="ECO:0007669"/>
    <property type="project" value="UniProtKB-UniRule"/>
</dbReference>
<evidence type="ECO:0000256" key="7">
    <source>
        <dbReference type="ARBA" id="ARBA00023242"/>
    </source>
</evidence>
<organism evidence="9 10">
    <name type="scientific">Tulasnella calospora MUT 4182</name>
    <dbReference type="NCBI Taxonomy" id="1051891"/>
    <lineage>
        <taxon>Eukaryota</taxon>
        <taxon>Fungi</taxon>
        <taxon>Dikarya</taxon>
        <taxon>Basidiomycota</taxon>
        <taxon>Agaricomycotina</taxon>
        <taxon>Agaricomycetes</taxon>
        <taxon>Cantharellales</taxon>
        <taxon>Tulasnellaceae</taxon>
        <taxon>Tulasnella</taxon>
    </lineage>
</organism>
<dbReference type="InterPro" id="IPR037212">
    <property type="entry name" value="Med7/Med21-like"/>
</dbReference>
<dbReference type="GO" id="GO:0006357">
    <property type="term" value="P:regulation of transcription by RNA polymerase II"/>
    <property type="evidence" value="ECO:0007669"/>
    <property type="project" value="TreeGrafter"/>
</dbReference>
<evidence type="ECO:0000256" key="4">
    <source>
        <dbReference type="ARBA" id="ARBA00023015"/>
    </source>
</evidence>
<evidence type="ECO:0000313" key="10">
    <source>
        <dbReference type="Proteomes" id="UP000054248"/>
    </source>
</evidence>
<dbReference type="InterPro" id="IPR021384">
    <property type="entry name" value="Mediator_Med21"/>
</dbReference>
<evidence type="ECO:0000313" key="9">
    <source>
        <dbReference type="EMBL" id="KIO24928.1"/>
    </source>
</evidence>
<evidence type="ECO:0000256" key="6">
    <source>
        <dbReference type="ARBA" id="ARBA00023163"/>
    </source>
</evidence>
<protein>
    <recommendedName>
        <fullName evidence="3 8">Mediator of RNA polymerase II transcription subunit 21</fullName>
    </recommendedName>
</protein>
<comment type="function">
    <text evidence="8">Component of the Mediator complex, a coactivator involved in the regulated transcription of nearly all RNA polymerase II-dependent genes. Mediator functions as a bridge to convey information from gene-specific regulatory proteins to the basal RNA polymerase II transcription machinery. Mediator is recruited to promoters by direct interactions with regulatory proteins and serves as a scaffold for the assembly of a functional preinitiation complex with RNA polymerase II and the general transcription factors.</text>
</comment>
<comment type="subcellular location">
    <subcellularLocation>
        <location evidence="1 8">Nucleus</location>
    </subcellularLocation>
</comment>
<evidence type="ECO:0000256" key="2">
    <source>
        <dbReference type="ARBA" id="ARBA00005770"/>
    </source>
</evidence>
<keyword evidence="7 8" id="KW-0539">Nucleus</keyword>
<evidence type="ECO:0000256" key="5">
    <source>
        <dbReference type="ARBA" id="ARBA00023159"/>
    </source>
</evidence>